<accession>A0A0N7JVA4</accession>
<dbReference type="AlphaFoldDB" id="A0A0N7JVA4"/>
<dbReference type="GeneID" id="69972340"/>
<dbReference type="PANTHER" id="PTHR33452">
    <property type="entry name" value="OXIDOREDUCTASE CATD-RELATED"/>
    <property type="match status" value="1"/>
</dbReference>
<dbReference type="RefSeq" id="WP_035997754.1">
    <property type="nucleotide sequence ID" value="NZ_CP012747.1"/>
</dbReference>
<feature type="transmembrane region" description="Helical" evidence="7">
    <location>
        <begin position="108"/>
        <end position="126"/>
    </location>
</feature>
<dbReference type="PANTHER" id="PTHR33452:SF1">
    <property type="entry name" value="INNER MEMBRANE PROTEIN YPHA-RELATED"/>
    <property type="match status" value="1"/>
</dbReference>
<evidence type="ECO:0000256" key="7">
    <source>
        <dbReference type="SAM" id="Phobius"/>
    </source>
</evidence>
<dbReference type="InterPro" id="IPR051907">
    <property type="entry name" value="DoxX-like_oxidoreductase"/>
</dbReference>
<evidence type="ECO:0000256" key="3">
    <source>
        <dbReference type="ARBA" id="ARBA00022475"/>
    </source>
</evidence>
<dbReference type="GO" id="GO:0005886">
    <property type="term" value="C:plasma membrane"/>
    <property type="evidence" value="ECO:0007669"/>
    <property type="project" value="UniProtKB-SubCell"/>
</dbReference>
<dbReference type="Proteomes" id="UP000019146">
    <property type="component" value="Chromosome 2"/>
</dbReference>
<name>A0A0N7JVA4_9BURK</name>
<reference evidence="8 9" key="1">
    <citation type="journal article" date="2014" name="Genome Announc.">
        <title>Draft Genome Sequence of the Haloacid-Degrading Burkholderia caribensis Strain MBA4.</title>
        <authorList>
            <person name="Pan Y."/>
            <person name="Kong K.F."/>
            <person name="Tsang J.S."/>
        </authorList>
    </citation>
    <scope>NUCLEOTIDE SEQUENCE [LARGE SCALE GENOMIC DNA]</scope>
    <source>
        <strain evidence="8 9">MBA4</strain>
    </source>
</reference>
<keyword evidence="6 7" id="KW-0472">Membrane</keyword>
<sequence>MNTFIEQRKDALLLVARVLLVVLFVLFGWSKLTGFSGTEQYMASTGAPVPALAAVIAIVMELAVGIVIAVGFKTRVLALVLALYTLGTAFIGHHFWTQTGMEQYINMINFYKNISIIGGLLLLFVTGPGKYSIDRA</sequence>
<comment type="subcellular location">
    <subcellularLocation>
        <location evidence="1">Cell membrane</location>
        <topology evidence="1">Multi-pass membrane protein</topology>
    </subcellularLocation>
</comment>
<gene>
    <name evidence="8" type="ORF">K788_0000315</name>
</gene>
<keyword evidence="5 7" id="KW-1133">Transmembrane helix</keyword>
<feature type="transmembrane region" description="Helical" evidence="7">
    <location>
        <begin position="49"/>
        <end position="69"/>
    </location>
</feature>
<evidence type="ECO:0000256" key="6">
    <source>
        <dbReference type="ARBA" id="ARBA00023136"/>
    </source>
</evidence>
<organism evidence="8 9">
    <name type="scientific">Paraburkholderia caribensis MBA4</name>
    <dbReference type="NCBI Taxonomy" id="1323664"/>
    <lineage>
        <taxon>Bacteria</taxon>
        <taxon>Pseudomonadati</taxon>
        <taxon>Pseudomonadota</taxon>
        <taxon>Betaproteobacteria</taxon>
        <taxon>Burkholderiales</taxon>
        <taxon>Burkholderiaceae</taxon>
        <taxon>Paraburkholderia</taxon>
    </lineage>
</organism>
<evidence type="ECO:0000256" key="5">
    <source>
        <dbReference type="ARBA" id="ARBA00022989"/>
    </source>
</evidence>
<feature type="transmembrane region" description="Helical" evidence="7">
    <location>
        <begin position="12"/>
        <end position="29"/>
    </location>
</feature>
<comment type="similarity">
    <text evidence="2">Belongs to the DoxX family.</text>
</comment>
<evidence type="ECO:0000256" key="1">
    <source>
        <dbReference type="ARBA" id="ARBA00004651"/>
    </source>
</evidence>
<dbReference type="EMBL" id="CP012747">
    <property type="protein sequence ID" value="ALL68661.1"/>
    <property type="molecule type" value="Genomic_DNA"/>
</dbReference>
<evidence type="ECO:0000256" key="2">
    <source>
        <dbReference type="ARBA" id="ARBA00006679"/>
    </source>
</evidence>
<evidence type="ECO:0000313" key="8">
    <source>
        <dbReference type="EMBL" id="ALL68661.1"/>
    </source>
</evidence>
<keyword evidence="3" id="KW-1003">Cell membrane</keyword>
<proteinExistence type="inferred from homology"/>
<evidence type="ECO:0000313" key="9">
    <source>
        <dbReference type="Proteomes" id="UP000019146"/>
    </source>
</evidence>
<protein>
    <submittedName>
        <fullName evidence="8">Putative membrane protein</fullName>
    </submittedName>
</protein>
<evidence type="ECO:0000256" key="4">
    <source>
        <dbReference type="ARBA" id="ARBA00022692"/>
    </source>
</evidence>
<feature type="transmembrane region" description="Helical" evidence="7">
    <location>
        <begin position="76"/>
        <end position="96"/>
    </location>
</feature>
<dbReference type="InterPro" id="IPR032808">
    <property type="entry name" value="DoxX"/>
</dbReference>
<keyword evidence="4 7" id="KW-0812">Transmembrane</keyword>
<dbReference type="Pfam" id="PF07681">
    <property type="entry name" value="DoxX"/>
    <property type="match status" value="1"/>
</dbReference>
<dbReference type="KEGG" id="bcai:K788_0000315"/>